<dbReference type="AlphaFoldDB" id="A0A1I0NGG9"/>
<feature type="compositionally biased region" description="Basic and acidic residues" evidence="1">
    <location>
        <begin position="93"/>
        <end position="108"/>
    </location>
</feature>
<reference evidence="3" key="1">
    <citation type="submission" date="2016-10" db="EMBL/GenBank/DDBJ databases">
        <authorList>
            <person name="Varghese N."/>
        </authorList>
    </citation>
    <scope>NUCLEOTIDE SEQUENCE [LARGE SCALE GENOMIC DNA]</scope>
    <source>
        <strain evidence="3">CGMCC 1.12284</strain>
    </source>
</reference>
<keyword evidence="3" id="KW-1185">Reference proteome</keyword>
<evidence type="ECO:0000256" key="1">
    <source>
        <dbReference type="SAM" id="MobiDB-lite"/>
    </source>
</evidence>
<proteinExistence type="predicted"/>
<dbReference type="eggNOG" id="arCOG08931">
    <property type="taxonomic scope" value="Archaea"/>
</dbReference>
<dbReference type="Proteomes" id="UP000183275">
    <property type="component" value="Unassembled WGS sequence"/>
</dbReference>
<evidence type="ECO:0000313" key="3">
    <source>
        <dbReference type="Proteomes" id="UP000183275"/>
    </source>
</evidence>
<dbReference type="OrthoDB" id="229248at2157"/>
<feature type="compositionally biased region" description="Basic and acidic residues" evidence="1">
    <location>
        <begin position="145"/>
        <end position="173"/>
    </location>
</feature>
<gene>
    <name evidence="2" type="ORF">SAMN05216285_1681</name>
</gene>
<feature type="region of interest" description="Disordered" evidence="1">
    <location>
        <begin position="76"/>
        <end position="173"/>
    </location>
</feature>
<organism evidence="2 3">
    <name type="scientific">Natrinema salifodinae</name>
    <dbReference type="NCBI Taxonomy" id="1202768"/>
    <lineage>
        <taxon>Archaea</taxon>
        <taxon>Methanobacteriati</taxon>
        <taxon>Methanobacteriota</taxon>
        <taxon>Stenosarchaea group</taxon>
        <taxon>Halobacteria</taxon>
        <taxon>Halobacteriales</taxon>
        <taxon>Natrialbaceae</taxon>
        <taxon>Natrinema</taxon>
    </lineage>
</organism>
<evidence type="ECO:0000313" key="2">
    <source>
        <dbReference type="EMBL" id="SEW00165.1"/>
    </source>
</evidence>
<accession>A0A1I0NGG9</accession>
<protein>
    <submittedName>
        <fullName evidence="2">Uncharacterized protein</fullName>
    </submittedName>
</protein>
<name>A0A1I0NGG9_9EURY</name>
<sequence length="173" mass="18642">MCATFTDDDVGKRVETADGESLGTVRMTEDDTAYVDVDEGATSAIRAVLDWEADEEIVPLDEATVGEVTADAIRLADDQASLAESDEEGADPVIERDERTDHRDDSAEQRTMGPPSGTPDDPAADEEGRTGEGLEPSTEGMTESGDERHPDTEEAPPEGDRTVTKDRGEEEDR</sequence>
<dbReference type="EMBL" id="FOIS01000002">
    <property type="protein sequence ID" value="SEW00165.1"/>
    <property type="molecule type" value="Genomic_DNA"/>
</dbReference>
<dbReference type="RefSeq" id="WP_049988677.1">
    <property type="nucleotide sequence ID" value="NZ_FOIS01000002.1"/>
</dbReference>